<proteinExistence type="predicted"/>
<dbReference type="AlphaFoldDB" id="A0A0M3HMG0"/>
<dbReference type="WBParaSite" id="ALUE_0000270501-mRNA-1">
    <property type="protein sequence ID" value="ALUE_0000270501-mRNA-1"/>
    <property type="gene ID" value="ALUE_0000270501"/>
</dbReference>
<organism evidence="1 2">
    <name type="scientific">Ascaris lumbricoides</name>
    <name type="common">Giant roundworm</name>
    <dbReference type="NCBI Taxonomy" id="6252"/>
    <lineage>
        <taxon>Eukaryota</taxon>
        <taxon>Metazoa</taxon>
        <taxon>Ecdysozoa</taxon>
        <taxon>Nematoda</taxon>
        <taxon>Chromadorea</taxon>
        <taxon>Rhabditida</taxon>
        <taxon>Spirurina</taxon>
        <taxon>Ascaridomorpha</taxon>
        <taxon>Ascaridoidea</taxon>
        <taxon>Ascarididae</taxon>
        <taxon>Ascaris</taxon>
    </lineage>
</organism>
<accession>A0A0M3HMG0</accession>
<keyword evidence="1" id="KW-1185">Reference proteome</keyword>
<protein>
    <submittedName>
        <fullName evidence="2">Ribosome biogenesis protein bop1</fullName>
    </submittedName>
</protein>
<sequence>SNIWSLDQSSSFTYSSPSVIRQRRLLVFGHDLGRAPIFHGPTDVVCHIFDRTKHCFLFKYRTREQL</sequence>
<reference evidence="2" key="1">
    <citation type="submission" date="2017-02" db="UniProtKB">
        <authorList>
            <consortium name="WormBaseParasite"/>
        </authorList>
    </citation>
    <scope>IDENTIFICATION</scope>
</reference>
<dbReference type="Proteomes" id="UP000036681">
    <property type="component" value="Unplaced"/>
</dbReference>
<evidence type="ECO:0000313" key="2">
    <source>
        <dbReference type="WBParaSite" id="ALUE_0000270501-mRNA-1"/>
    </source>
</evidence>
<evidence type="ECO:0000313" key="1">
    <source>
        <dbReference type="Proteomes" id="UP000036681"/>
    </source>
</evidence>
<name>A0A0M3HMG0_ASCLU</name>